<protein>
    <submittedName>
        <fullName evidence="1">Uncharacterized protein</fullName>
    </submittedName>
</protein>
<dbReference type="RefSeq" id="WP_330927761.1">
    <property type="nucleotide sequence ID" value="NZ_CP119075.1"/>
</dbReference>
<dbReference type="KEGG" id="slom:PXH66_03435"/>
<dbReference type="AlphaFoldDB" id="A0AAF0CPX9"/>
<organism evidence="1 2">
    <name type="scientific">Synoicihabitans lomoniglobus</name>
    <dbReference type="NCBI Taxonomy" id="2909285"/>
    <lineage>
        <taxon>Bacteria</taxon>
        <taxon>Pseudomonadati</taxon>
        <taxon>Verrucomicrobiota</taxon>
        <taxon>Opitutia</taxon>
        <taxon>Opitutales</taxon>
        <taxon>Opitutaceae</taxon>
        <taxon>Synoicihabitans</taxon>
    </lineage>
</organism>
<sequence length="80" mass="8622">METEIKSSLSALMTAIEQSDGQVIATEMARLDGFLQTGRGALHPQLVHFLENRSYAKAVMFLGGDFDIPVGVCGGRHGRS</sequence>
<dbReference type="Proteomes" id="UP001218638">
    <property type="component" value="Chromosome"/>
</dbReference>
<evidence type="ECO:0000313" key="2">
    <source>
        <dbReference type="Proteomes" id="UP001218638"/>
    </source>
</evidence>
<gene>
    <name evidence="1" type="ORF">PXH66_03435</name>
</gene>
<dbReference type="EMBL" id="CP119075">
    <property type="protein sequence ID" value="WED65900.1"/>
    <property type="molecule type" value="Genomic_DNA"/>
</dbReference>
<keyword evidence="2" id="KW-1185">Reference proteome</keyword>
<evidence type="ECO:0000313" key="1">
    <source>
        <dbReference type="EMBL" id="WED65900.1"/>
    </source>
</evidence>
<reference evidence="1" key="1">
    <citation type="submission" date="2023-03" db="EMBL/GenBank/DDBJ databases">
        <title>Lomoglobus Profundus gen. nov., sp. nov., a novel member of the phylum Verrucomicrobia, isolated from deep-marine sediment of South China Sea.</title>
        <authorList>
            <person name="Ahmad T."/>
            <person name="Ishaq S.E."/>
            <person name="Wang F."/>
        </authorList>
    </citation>
    <scope>NUCLEOTIDE SEQUENCE</scope>
    <source>
        <strain evidence="1">LMO-M01</strain>
    </source>
</reference>
<accession>A0AAF0CPX9</accession>
<proteinExistence type="predicted"/>
<name>A0AAF0CPX9_9BACT</name>